<dbReference type="InterPro" id="IPR029068">
    <property type="entry name" value="Glyas_Bleomycin-R_OHBP_Dase"/>
</dbReference>
<dbReference type="SUPFAM" id="SSF54593">
    <property type="entry name" value="Glyoxalase/Bleomycin resistance protein/Dihydroxybiphenyl dioxygenase"/>
    <property type="match status" value="1"/>
</dbReference>
<reference evidence="2" key="2">
    <citation type="submission" date="2020-09" db="EMBL/GenBank/DDBJ databases">
        <authorList>
            <person name="Sun Q."/>
            <person name="Zhou Y."/>
        </authorList>
    </citation>
    <scope>NUCLEOTIDE SEQUENCE</scope>
    <source>
        <strain evidence="2">CGMCC 4.7110</strain>
    </source>
</reference>
<feature type="region of interest" description="Disordered" evidence="1">
    <location>
        <begin position="87"/>
        <end position="125"/>
    </location>
</feature>
<organism evidence="2 3">
    <name type="scientific">Streptomyces fuscichromogenes</name>
    <dbReference type="NCBI Taxonomy" id="1324013"/>
    <lineage>
        <taxon>Bacteria</taxon>
        <taxon>Bacillati</taxon>
        <taxon>Actinomycetota</taxon>
        <taxon>Actinomycetes</taxon>
        <taxon>Kitasatosporales</taxon>
        <taxon>Streptomycetaceae</taxon>
        <taxon>Streptomyces</taxon>
    </lineage>
</organism>
<protein>
    <recommendedName>
        <fullName evidence="4">VOC domain-containing protein</fullName>
    </recommendedName>
</protein>
<evidence type="ECO:0008006" key="4">
    <source>
        <dbReference type="Google" id="ProtNLM"/>
    </source>
</evidence>
<evidence type="ECO:0000313" key="3">
    <source>
        <dbReference type="Proteomes" id="UP000653411"/>
    </source>
</evidence>
<accession>A0A917XEM3</accession>
<dbReference type="Proteomes" id="UP000653411">
    <property type="component" value="Unassembled WGS sequence"/>
</dbReference>
<evidence type="ECO:0000313" key="2">
    <source>
        <dbReference type="EMBL" id="GGN13739.1"/>
    </source>
</evidence>
<dbReference type="EMBL" id="BMML01000008">
    <property type="protein sequence ID" value="GGN13739.1"/>
    <property type="molecule type" value="Genomic_DNA"/>
</dbReference>
<reference evidence="2" key="1">
    <citation type="journal article" date="2014" name="Int. J. Syst. Evol. Microbiol.">
        <title>Complete genome sequence of Corynebacterium casei LMG S-19264T (=DSM 44701T), isolated from a smear-ripened cheese.</title>
        <authorList>
            <consortium name="US DOE Joint Genome Institute (JGI-PGF)"/>
            <person name="Walter F."/>
            <person name="Albersmeier A."/>
            <person name="Kalinowski J."/>
            <person name="Ruckert C."/>
        </authorList>
    </citation>
    <scope>NUCLEOTIDE SEQUENCE</scope>
    <source>
        <strain evidence="2">CGMCC 4.7110</strain>
    </source>
</reference>
<gene>
    <name evidence="2" type="ORF">GCM10011578_041120</name>
</gene>
<sequence>MSESTVPSVIGLHHVAFTVRDIGAGIAWYQKFLQATLVDGDLPHFGREWTGFARLVVEPRTGLAIGLHHNESNKGVVHSGIQSKKEPFVSWKSSPSASEPAVRESSTTPRPSRTHRAFPSGPSVCRASAVRPSRACRVLRQVSRAVRGVRVPTTLWCGWETSERRALRLPRRNSSGRERPWWWTTSFRYAVYSR</sequence>
<dbReference type="Gene3D" id="3.10.180.10">
    <property type="entry name" value="2,3-Dihydroxybiphenyl 1,2-Dioxygenase, domain 1"/>
    <property type="match status" value="1"/>
</dbReference>
<name>A0A917XEM3_9ACTN</name>
<comment type="caution">
    <text evidence="2">The sequence shown here is derived from an EMBL/GenBank/DDBJ whole genome shotgun (WGS) entry which is preliminary data.</text>
</comment>
<dbReference type="AlphaFoldDB" id="A0A917XEM3"/>
<evidence type="ECO:0000256" key="1">
    <source>
        <dbReference type="SAM" id="MobiDB-lite"/>
    </source>
</evidence>
<keyword evidence="3" id="KW-1185">Reference proteome</keyword>
<proteinExistence type="predicted"/>